<dbReference type="OrthoDB" id="5118533at2"/>
<protein>
    <recommendedName>
        <fullName evidence="4">YbaB/EbfC DNA-binding family protein</fullName>
    </recommendedName>
</protein>
<dbReference type="Proteomes" id="UP000294927">
    <property type="component" value="Unassembled WGS sequence"/>
</dbReference>
<dbReference type="InterPro" id="IPR036894">
    <property type="entry name" value="YbaB-like_sf"/>
</dbReference>
<evidence type="ECO:0008006" key="4">
    <source>
        <dbReference type="Google" id="ProtNLM"/>
    </source>
</evidence>
<comment type="caution">
    <text evidence="2">The sequence shown here is derived from an EMBL/GenBank/DDBJ whole genome shotgun (WGS) entry which is preliminary data.</text>
</comment>
<evidence type="ECO:0000256" key="1">
    <source>
        <dbReference type="SAM" id="Coils"/>
    </source>
</evidence>
<gene>
    <name evidence="2" type="ORF">CLV71_13815</name>
</gene>
<proteinExistence type="predicted"/>
<dbReference type="EMBL" id="SOCP01000038">
    <property type="protein sequence ID" value="TDV34600.1"/>
    <property type="molecule type" value="Genomic_DNA"/>
</dbReference>
<dbReference type="RefSeq" id="WP_133909504.1">
    <property type="nucleotide sequence ID" value="NZ_SOCP01000038.1"/>
</dbReference>
<name>A0A4R7UQN3_9PSEU</name>
<evidence type="ECO:0000313" key="3">
    <source>
        <dbReference type="Proteomes" id="UP000294927"/>
    </source>
</evidence>
<dbReference type="Gene3D" id="3.30.1310.10">
    <property type="entry name" value="Nucleoid-associated protein YbaB-like domain"/>
    <property type="match status" value="1"/>
</dbReference>
<dbReference type="AlphaFoldDB" id="A0A4R7UQN3"/>
<evidence type="ECO:0000313" key="2">
    <source>
        <dbReference type="EMBL" id="TDV34600.1"/>
    </source>
</evidence>
<sequence length="151" mass="16610">MTDRPFDAKSVAEATEAAMKAFEREKDKLANLRQQLAESDETVRSKDRSIAMTFDVRGELVGMKFLTNKFRSMAPAELAHAIVETVQTGRTQFMEKLDAHLGDSLPGVKMSEIAAGKADLQAVAESLLGPIFGDMNGLFDQGKQSTKDKER</sequence>
<accession>A0A4R7UQN3</accession>
<keyword evidence="1" id="KW-0175">Coiled coil</keyword>
<organism evidence="2 3">
    <name type="scientific">Actinophytocola oryzae</name>
    <dbReference type="NCBI Taxonomy" id="502181"/>
    <lineage>
        <taxon>Bacteria</taxon>
        <taxon>Bacillati</taxon>
        <taxon>Actinomycetota</taxon>
        <taxon>Actinomycetes</taxon>
        <taxon>Pseudonocardiales</taxon>
        <taxon>Pseudonocardiaceae</taxon>
    </lineage>
</organism>
<feature type="coiled-coil region" evidence="1">
    <location>
        <begin position="12"/>
        <end position="42"/>
    </location>
</feature>
<reference evidence="2 3" key="1">
    <citation type="submission" date="2019-03" db="EMBL/GenBank/DDBJ databases">
        <title>Genomic Encyclopedia of Archaeal and Bacterial Type Strains, Phase II (KMG-II): from individual species to whole genera.</title>
        <authorList>
            <person name="Goeker M."/>
        </authorList>
    </citation>
    <scope>NUCLEOTIDE SEQUENCE [LARGE SCALE GENOMIC DNA]</scope>
    <source>
        <strain evidence="2 3">DSM 45499</strain>
    </source>
</reference>
<keyword evidence="3" id="KW-1185">Reference proteome</keyword>